<proteinExistence type="predicted"/>
<evidence type="ECO:0000313" key="2">
    <source>
        <dbReference type="Proteomes" id="UP001066276"/>
    </source>
</evidence>
<keyword evidence="2" id="KW-1185">Reference proteome</keyword>
<dbReference type="EMBL" id="JANPWB010000004">
    <property type="protein sequence ID" value="KAJ1191941.1"/>
    <property type="molecule type" value="Genomic_DNA"/>
</dbReference>
<protein>
    <submittedName>
        <fullName evidence="1">Uncharacterized protein</fullName>
    </submittedName>
</protein>
<organism evidence="1 2">
    <name type="scientific">Pleurodeles waltl</name>
    <name type="common">Iberian ribbed newt</name>
    <dbReference type="NCBI Taxonomy" id="8319"/>
    <lineage>
        <taxon>Eukaryota</taxon>
        <taxon>Metazoa</taxon>
        <taxon>Chordata</taxon>
        <taxon>Craniata</taxon>
        <taxon>Vertebrata</taxon>
        <taxon>Euteleostomi</taxon>
        <taxon>Amphibia</taxon>
        <taxon>Batrachia</taxon>
        <taxon>Caudata</taxon>
        <taxon>Salamandroidea</taxon>
        <taxon>Salamandridae</taxon>
        <taxon>Pleurodelinae</taxon>
        <taxon>Pleurodeles</taxon>
    </lineage>
</organism>
<evidence type="ECO:0000313" key="1">
    <source>
        <dbReference type="EMBL" id="KAJ1191941.1"/>
    </source>
</evidence>
<gene>
    <name evidence="1" type="ORF">NDU88_001254</name>
</gene>
<comment type="caution">
    <text evidence="1">The sequence shown here is derived from an EMBL/GenBank/DDBJ whole genome shotgun (WGS) entry which is preliminary data.</text>
</comment>
<name>A0AAV7UTI5_PLEWA</name>
<dbReference type="AlphaFoldDB" id="A0AAV7UTI5"/>
<sequence>MAEKAQAVREVHKALFEVGREDLLQTGVLSLEWVGIMRQKRSAESGVIAMMLACSPPKAKVMVRVVRESTAEGHNAAVNKRNMHGSVLTCKEEVGANVGAAGTPYHDPHGQWSASMTRLSAGHVDGRERATSVSPSLSAETGSARQVAAMCSHALGSMSTHHPMAVKTVIDLWSEEQAGLQGKTIDNDELREQFLDKQFDTASNGTKAQGLQNAKKLQLADLKDDTLALSLEEGTCPGSAWVAGRGAVAGAAGLQAIRCTG</sequence>
<accession>A0AAV7UTI5</accession>
<dbReference type="Proteomes" id="UP001066276">
    <property type="component" value="Chromosome 2_2"/>
</dbReference>
<reference evidence="1" key="1">
    <citation type="journal article" date="2022" name="bioRxiv">
        <title>Sequencing and chromosome-scale assembly of the giantPleurodeles waltlgenome.</title>
        <authorList>
            <person name="Brown T."/>
            <person name="Elewa A."/>
            <person name="Iarovenko S."/>
            <person name="Subramanian E."/>
            <person name="Araus A.J."/>
            <person name="Petzold A."/>
            <person name="Susuki M."/>
            <person name="Suzuki K.-i.T."/>
            <person name="Hayashi T."/>
            <person name="Toyoda A."/>
            <person name="Oliveira C."/>
            <person name="Osipova E."/>
            <person name="Leigh N.D."/>
            <person name="Simon A."/>
            <person name="Yun M.H."/>
        </authorList>
    </citation>
    <scope>NUCLEOTIDE SEQUENCE</scope>
    <source>
        <strain evidence="1">20211129_DDA</strain>
        <tissue evidence="1">Liver</tissue>
    </source>
</reference>